<accession>A0A2W5WR77</accession>
<name>A0A2W5WR77_9CAUL</name>
<dbReference type="AlphaFoldDB" id="A0A2W5WR77"/>
<comment type="caution">
    <text evidence="1">The sequence shown here is derived from an EMBL/GenBank/DDBJ whole genome shotgun (WGS) entry which is preliminary data.</text>
</comment>
<organism evidence="1 2">
    <name type="scientific">Caulobacter segnis</name>
    <dbReference type="NCBI Taxonomy" id="88688"/>
    <lineage>
        <taxon>Bacteria</taxon>
        <taxon>Pseudomonadati</taxon>
        <taxon>Pseudomonadota</taxon>
        <taxon>Alphaproteobacteria</taxon>
        <taxon>Caulobacterales</taxon>
        <taxon>Caulobacteraceae</taxon>
        <taxon>Caulobacter</taxon>
    </lineage>
</organism>
<proteinExistence type="predicted"/>
<dbReference type="EMBL" id="QFQZ01000005">
    <property type="protein sequence ID" value="PZR36668.1"/>
    <property type="molecule type" value="Genomic_DNA"/>
</dbReference>
<evidence type="ECO:0000313" key="2">
    <source>
        <dbReference type="Proteomes" id="UP000249393"/>
    </source>
</evidence>
<gene>
    <name evidence="1" type="ORF">DI526_02910</name>
</gene>
<sequence>MDTFIFVCISDTQSRTMVDLQELPLTGYRDHAIKMLRKHASAVAVEVWQGEKVIDTVKRDDHILGRD</sequence>
<dbReference type="Proteomes" id="UP000249393">
    <property type="component" value="Unassembled WGS sequence"/>
</dbReference>
<dbReference type="RefSeq" id="WP_304273869.1">
    <property type="nucleotide sequence ID" value="NZ_QFQZ01000005.1"/>
</dbReference>
<evidence type="ECO:0000313" key="1">
    <source>
        <dbReference type="EMBL" id="PZR36668.1"/>
    </source>
</evidence>
<reference evidence="1 2" key="1">
    <citation type="submission" date="2017-08" db="EMBL/GenBank/DDBJ databases">
        <title>Infants hospitalized years apart are colonized by the same room-sourced microbial strains.</title>
        <authorList>
            <person name="Brooks B."/>
            <person name="Olm M.R."/>
            <person name="Firek B.A."/>
            <person name="Baker R."/>
            <person name="Thomas B.C."/>
            <person name="Morowitz M.J."/>
            <person name="Banfield J.F."/>
        </authorList>
    </citation>
    <scope>NUCLEOTIDE SEQUENCE [LARGE SCALE GENOMIC DNA]</scope>
    <source>
        <strain evidence="1">S2_003_000_R2_4</strain>
    </source>
</reference>
<protein>
    <submittedName>
        <fullName evidence="1">Uncharacterized protein</fullName>
    </submittedName>
</protein>